<dbReference type="PANTHER" id="PTHR33371:SF4">
    <property type="entry name" value="INTERMEMBRANE PHOSPHOLIPID TRANSPORT SYSTEM BINDING PROTEIN MLAD"/>
    <property type="match status" value="1"/>
</dbReference>
<name>E5XS64_SEGRC</name>
<reference evidence="3 4" key="1">
    <citation type="journal article" date="2011" name="Stand. Genomic Sci.">
        <title>High quality draft genome sequence of Segniliparus rugosus CDC 945(T)= (ATCC BAA-974(T)).</title>
        <authorList>
            <person name="Earl A.M."/>
            <person name="Desjardins C.A."/>
            <person name="Fitzgerald M.G."/>
            <person name="Arachchi H.M."/>
            <person name="Zeng Q."/>
            <person name="Mehta T."/>
            <person name="Griggs A."/>
            <person name="Birren B.W."/>
            <person name="Toney N.C."/>
            <person name="Carr J."/>
            <person name="Posey J."/>
            <person name="Butler W.R."/>
        </authorList>
    </citation>
    <scope>NUCLEOTIDE SEQUENCE [LARGE SCALE GENOMIC DNA]</scope>
    <source>
        <strain evidence="4">ATCC BAA-974 / DSM 45345 / CCUG 50838 / CIP 108380 / JCM 13579 / CDC 945</strain>
    </source>
</reference>
<organism evidence="3 4">
    <name type="scientific">Segniliparus rugosus (strain ATCC BAA-974 / DSM 45345 / CCUG 50838 / CIP 108380 / JCM 13579 / CDC 945)</name>
    <dbReference type="NCBI Taxonomy" id="679197"/>
    <lineage>
        <taxon>Bacteria</taxon>
        <taxon>Bacillati</taxon>
        <taxon>Actinomycetota</taxon>
        <taxon>Actinomycetes</taxon>
        <taxon>Mycobacteriales</taxon>
        <taxon>Segniliparaceae</taxon>
        <taxon>Segniliparus</taxon>
    </lineage>
</organism>
<dbReference type="OrthoDB" id="4368973at2"/>
<dbReference type="PANTHER" id="PTHR33371">
    <property type="entry name" value="INTERMEMBRANE PHOSPHOLIPID TRANSPORT SYSTEM BINDING PROTEIN MLAD-RELATED"/>
    <property type="match status" value="1"/>
</dbReference>
<evidence type="ECO:0000256" key="1">
    <source>
        <dbReference type="SAM" id="SignalP"/>
    </source>
</evidence>
<dbReference type="PROSITE" id="PS51257">
    <property type="entry name" value="PROKAR_LIPOPROTEIN"/>
    <property type="match status" value="1"/>
</dbReference>
<protein>
    <submittedName>
        <fullName evidence="3">Virulence factor Mce family protein</fullName>
    </submittedName>
</protein>
<accession>E5XS64</accession>
<keyword evidence="1" id="KW-0732">Signal</keyword>
<comment type="caution">
    <text evidence="3">The sequence shown here is derived from an EMBL/GenBank/DDBJ whole genome shotgun (WGS) entry which is preliminary data.</text>
</comment>
<dbReference type="Pfam" id="PF02470">
    <property type="entry name" value="MlaD"/>
    <property type="match status" value="1"/>
</dbReference>
<dbReference type="eggNOG" id="COG1463">
    <property type="taxonomic scope" value="Bacteria"/>
</dbReference>
<feature type="signal peptide" evidence="1">
    <location>
        <begin position="1"/>
        <end position="21"/>
    </location>
</feature>
<dbReference type="AlphaFoldDB" id="E5XS64"/>
<feature type="chain" id="PRO_5038452573" evidence="1">
    <location>
        <begin position="22"/>
        <end position="348"/>
    </location>
</feature>
<gene>
    <name evidence="3" type="ORF">HMPREF9336_02336</name>
</gene>
<sequence>MTRVVRSILVVVLALSLGACSALEALDPAKIPVRGNHIEGGYYVKAVFKSVLNLPDRAKVVSNGVRVGILEGVSLDPETGHVTVTMHLSEGAQIPQNASIQLRQSTLFGDTFLSVISPPGDASDFLHDGSVIDIEHTLSSDQVEDVLQGLSDLVTGGSIQDINRLQVNAVQQFPQDPQELVRLRDVLLNTIGDLAHNTPVLDNLLHRLLDILTQLADNREDVDKLAINGPQRFAGVGVVINEVAKFFIALGLPAEGFGDLFLPYARDLHDMLGAGKIFVRELARFDLTFPYNLDRLKGFFAYYLLPYWMGGEENVEIERYVPDGDQEGATGPIADNIINSLRLLGVLR</sequence>
<evidence type="ECO:0000259" key="2">
    <source>
        <dbReference type="Pfam" id="PF02470"/>
    </source>
</evidence>
<evidence type="ECO:0000313" key="3">
    <source>
        <dbReference type="EMBL" id="EFV12849.1"/>
    </source>
</evidence>
<dbReference type="STRING" id="679197.HMPREF9336_02336"/>
<dbReference type="Proteomes" id="UP000004816">
    <property type="component" value="Unassembled WGS sequence"/>
</dbReference>
<feature type="domain" description="Mce/MlaD" evidence="2">
    <location>
        <begin position="41"/>
        <end position="116"/>
    </location>
</feature>
<dbReference type="InterPro" id="IPR052336">
    <property type="entry name" value="MlaD_Phospholipid_Transporter"/>
</dbReference>
<proteinExistence type="predicted"/>
<dbReference type="EMBL" id="ACZI02000002">
    <property type="protein sequence ID" value="EFV12849.1"/>
    <property type="molecule type" value="Genomic_DNA"/>
</dbReference>
<keyword evidence="4" id="KW-1185">Reference proteome</keyword>
<evidence type="ECO:0000313" key="4">
    <source>
        <dbReference type="Proteomes" id="UP000004816"/>
    </source>
</evidence>
<dbReference type="InterPro" id="IPR003399">
    <property type="entry name" value="Mce/MlaD"/>
</dbReference>
<dbReference type="RefSeq" id="WP_007470583.1">
    <property type="nucleotide sequence ID" value="NZ_KI391953.1"/>
</dbReference>
<dbReference type="HOGENOM" id="CLU_045966_3_0_11"/>